<evidence type="ECO:0000313" key="2">
    <source>
        <dbReference type="EMBL" id="MEJ5976953.1"/>
    </source>
</evidence>
<protein>
    <submittedName>
        <fullName evidence="2">YiiD C-terminal domain-containing protein</fullName>
    </submittedName>
</protein>
<proteinExistence type="predicted"/>
<evidence type="ECO:0000313" key="3">
    <source>
        <dbReference type="Proteomes" id="UP001361239"/>
    </source>
</evidence>
<dbReference type="RefSeq" id="WP_339587697.1">
    <property type="nucleotide sequence ID" value="NZ_JBBHJZ010000002.1"/>
</dbReference>
<dbReference type="SUPFAM" id="SSF54637">
    <property type="entry name" value="Thioesterase/thiol ester dehydrase-isomerase"/>
    <property type="match status" value="1"/>
</dbReference>
<accession>A0ABU8RVG3</accession>
<dbReference type="Proteomes" id="UP001361239">
    <property type="component" value="Unassembled WGS sequence"/>
</dbReference>
<gene>
    <name evidence="2" type="ORF">WG901_09935</name>
</gene>
<dbReference type="NCBIfam" id="TIGR02447">
    <property type="entry name" value="yiiD_Cterm"/>
    <property type="match status" value="1"/>
</dbReference>
<sequence length="151" mass="16499">MELRDLEEYLHRQIPLSAAMQVAVRSAAPDSVVLAAPLEPNINHKHTAFGGSVSALGILAAWSLVHLRLTAENLRGEIVIQSNSMDYDRPIAGAFTAVSALADVEAWPGFIRMLTRRKRARIAVRSELIYRGEVAGCLTGRFVAFLEDDGT</sequence>
<keyword evidence="3" id="KW-1185">Reference proteome</keyword>
<dbReference type="InterPro" id="IPR029069">
    <property type="entry name" value="HotDog_dom_sf"/>
</dbReference>
<comment type="caution">
    <text evidence="2">The sequence shown here is derived from an EMBL/GenBank/DDBJ whole genome shotgun (WGS) entry which is preliminary data.</text>
</comment>
<reference evidence="2 3" key="1">
    <citation type="submission" date="2024-03" db="EMBL/GenBank/DDBJ databases">
        <authorList>
            <person name="Jo J.-H."/>
        </authorList>
    </citation>
    <scope>NUCLEOTIDE SEQUENCE [LARGE SCALE GENOMIC DNA]</scope>
    <source>
        <strain evidence="2 3">PS1R-30</strain>
    </source>
</reference>
<dbReference type="Gene3D" id="3.10.129.10">
    <property type="entry name" value="Hotdog Thioesterase"/>
    <property type="match status" value="1"/>
</dbReference>
<feature type="domain" description="Thioesterase putative" evidence="1">
    <location>
        <begin position="4"/>
        <end position="144"/>
    </location>
</feature>
<dbReference type="Pfam" id="PF09500">
    <property type="entry name" value="YiiD_C"/>
    <property type="match status" value="1"/>
</dbReference>
<evidence type="ECO:0000259" key="1">
    <source>
        <dbReference type="Pfam" id="PF09500"/>
    </source>
</evidence>
<dbReference type="InterPro" id="IPR012660">
    <property type="entry name" value="YiiD_C"/>
</dbReference>
<name>A0ABU8RVG3_9SPHN</name>
<organism evidence="2 3">
    <name type="scientific">Novosphingobium anseongense</name>
    <dbReference type="NCBI Taxonomy" id="3133436"/>
    <lineage>
        <taxon>Bacteria</taxon>
        <taxon>Pseudomonadati</taxon>
        <taxon>Pseudomonadota</taxon>
        <taxon>Alphaproteobacteria</taxon>
        <taxon>Sphingomonadales</taxon>
        <taxon>Sphingomonadaceae</taxon>
        <taxon>Novosphingobium</taxon>
    </lineage>
</organism>
<dbReference type="EMBL" id="JBBHJZ010000002">
    <property type="protein sequence ID" value="MEJ5976953.1"/>
    <property type="molecule type" value="Genomic_DNA"/>
</dbReference>